<keyword evidence="2" id="KW-0597">Phosphoprotein</keyword>
<feature type="disulfide bond" evidence="12">
    <location>
        <begin position="64"/>
        <end position="79"/>
    </location>
</feature>
<accession>A0A673MNE0</accession>
<dbReference type="FunFam" id="2.10.50.10:FF:000007">
    <property type="entry name" value="TNF receptor superfamily member 14"/>
    <property type="match status" value="1"/>
</dbReference>
<dbReference type="SMART" id="SM00208">
    <property type="entry name" value="TNFR"/>
    <property type="match status" value="4"/>
</dbReference>
<evidence type="ECO:0000256" key="11">
    <source>
        <dbReference type="ARBA" id="ARBA00023180"/>
    </source>
</evidence>
<keyword evidence="3" id="KW-0945">Host-virus interaction</keyword>
<feature type="signal peptide" evidence="14">
    <location>
        <begin position="1"/>
        <end position="26"/>
    </location>
</feature>
<dbReference type="Proteomes" id="UP000472270">
    <property type="component" value="Unassembled WGS sequence"/>
</dbReference>
<proteinExistence type="predicted"/>
<dbReference type="Pfam" id="PF00020">
    <property type="entry name" value="TNFR_c6"/>
    <property type="match status" value="1"/>
</dbReference>
<evidence type="ECO:0000256" key="8">
    <source>
        <dbReference type="ARBA" id="ARBA00023136"/>
    </source>
</evidence>
<dbReference type="PANTHER" id="PTHR46838:SF1">
    <property type="entry name" value="TUMOR NECROSIS FACTOR RECEPTOR SUPERFAMILY MEMBER 14"/>
    <property type="match status" value="1"/>
</dbReference>
<evidence type="ECO:0000256" key="2">
    <source>
        <dbReference type="ARBA" id="ARBA00022553"/>
    </source>
</evidence>
<dbReference type="Ensembl" id="ENSSRHT00000094348.1">
    <property type="protein sequence ID" value="ENSSRHP00000091869.1"/>
    <property type="gene ID" value="ENSSRHG00000045321.1"/>
</dbReference>
<evidence type="ECO:0000313" key="16">
    <source>
        <dbReference type="Ensembl" id="ENSSRHP00000091869.1"/>
    </source>
</evidence>
<evidence type="ECO:0000256" key="4">
    <source>
        <dbReference type="ARBA" id="ARBA00022692"/>
    </source>
</evidence>
<keyword evidence="10" id="KW-0675">Receptor</keyword>
<evidence type="ECO:0000256" key="6">
    <source>
        <dbReference type="ARBA" id="ARBA00022737"/>
    </source>
</evidence>
<evidence type="ECO:0000256" key="12">
    <source>
        <dbReference type="PROSITE-ProRule" id="PRU00206"/>
    </source>
</evidence>
<dbReference type="GO" id="GO:0046642">
    <property type="term" value="P:negative regulation of alpha-beta T cell proliferation"/>
    <property type="evidence" value="ECO:0007669"/>
    <property type="project" value="TreeGrafter"/>
</dbReference>
<evidence type="ECO:0000256" key="3">
    <source>
        <dbReference type="ARBA" id="ARBA00022581"/>
    </source>
</evidence>
<keyword evidence="4 13" id="KW-0812">Transmembrane</keyword>
<reference evidence="16" key="1">
    <citation type="submission" date="2025-08" db="UniProtKB">
        <authorList>
            <consortium name="Ensembl"/>
        </authorList>
    </citation>
    <scope>IDENTIFICATION</scope>
</reference>
<keyword evidence="5 14" id="KW-0732">Signal</keyword>
<dbReference type="SUPFAM" id="SSF57586">
    <property type="entry name" value="TNF receptor-like"/>
    <property type="match status" value="3"/>
</dbReference>
<dbReference type="PANTHER" id="PTHR46838">
    <property type="entry name" value="TUMOR NECROSIS FACTOR RECEPTOR SUPERFAMILY MEMBER 14"/>
    <property type="match status" value="1"/>
</dbReference>
<protein>
    <recommendedName>
        <fullName evidence="15">TNFR-Cys domain-containing protein</fullName>
    </recommendedName>
</protein>
<keyword evidence="8 13" id="KW-0472">Membrane</keyword>
<dbReference type="AlphaFoldDB" id="A0A673MNE0"/>
<dbReference type="GO" id="GO:0002720">
    <property type="term" value="P:positive regulation of cytokine production involved in immune response"/>
    <property type="evidence" value="ECO:0007669"/>
    <property type="project" value="TreeGrafter"/>
</dbReference>
<comment type="caution">
    <text evidence="12">Lacks conserved residue(s) required for the propagation of feature annotation.</text>
</comment>
<dbReference type="PROSITE" id="PS00652">
    <property type="entry name" value="TNFR_NGFR_1"/>
    <property type="match status" value="2"/>
</dbReference>
<feature type="chain" id="PRO_5025331758" description="TNFR-Cys domain-containing protein" evidence="14">
    <location>
        <begin position="27"/>
        <end position="245"/>
    </location>
</feature>
<evidence type="ECO:0000256" key="1">
    <source>
        <dbReference type="ARBA" id="ARBA00004479"/>
    </source>
</evidence>
<evidence type="ECO:0000256" key="7">
    <source>
        <dbReference type="ARBA" id="ARBA00022989"/>
    </source>
</evidence>
<evidence type="ECO:0000256" key="10">
    <source>
        <dbReference type="ARBA" id="ARBA00023170"/>
    </source>
</evidence>
<dbReference type="PROSITE" id="PS50050">
    <property type="entry name" value="TNFR_NGFR_2"/>
    <property type="match status" value="1"/>
</dbReference>
<evidence type="ECO:0000256" key="5">
    <source>
        <dbReference type="ARBA" id="ARBA00022729"/>
    </source>
</evidence>
<evidence type="ECO:0000256" key="13">
    <source>
        <dbReference type="SAM" id="Phobius"/>
    </source>
</evidence>
<keyword evidence="11" id="KW-0325">Glycoprotein</keyword>
<evidence type="ECO:0000256" key="9">
    <source>
        <dbReference type="ARBA" id="ARBA00023157"/>
    </source>
</evidence>
<dbReference type="GO" id="GO:0050830">
    <property type="term" value="P:defense response to Gram-positive bacterium"/>
    <property type="evidence" value="ECO:0007669"/>
    <property type="project" value="TreeGrafter"/>
</dbReference>
<evidence type="ECO:0000256" key="14">
    <source>
        <dbReference type="SAM" id="SignalP"/>
    </source>
</evidence>
<comment type="subcellular location">
    <subcellularLocation>
        <location evidence="1">Membrane</location>
        <topology evidence="1">Single-pass type I membrane protein</topology>
    </subcellularLocation>
</comment>
<keyword evidence="9 12" id="KW-1015">Disulfide bond</keyword>
<dbReference type="Gene3D" id="2.10.50.10">
    <property type="entry name" value="Tumor Necrosis Factor Receptor, subunit A, domain 2"/>
    <property type="match status" value="3"/>
</dbReference>
<dbReference type="InterPro" id="IPR001368">
    <property type="entry name" value="TNFR/NGFR_Cys_rich_reg"/>
</dbReference>
<dbReference type="FunFam" id="2.10.50.10:FF:000088">
    <property type="entry name" value="Si:ch211-261n11.7"/>
    <property type="match status" value="1"/>
</dbReference>
<feature type="domain" description="TNFR-Cys" evidence="15">
    <location>
        <begin position="63"/>
        <end position="105"/>
    </location>
</feature>
<keyword evidence="17" id="KW-1185">Reference proteome</keyword>
<sequence>MYICTFIHLSTLLPLILTMNIVLCMATCNNAEYEINGECCPMCDPGKRVKNHCDAYTSTTCDSCPAMTYTDVPNGFTKCLACFVCDSSNGLREKRACTLISDTVCEPLPGYYCIDLLSNCKTAMKHSTCSPRQYINQTGTEFSDTVCDDCPDGSYSDGTFCKLHTNCESLGKTTVKAGTETSDVECSKGTPYLWIVIPSMCGVFVVLVIIAIVIKRKDKHYIGASQVTPPQDLDLYTQAVSPNTV</sequence>
<reference evidence="16" key="2">
    <citation type="submission" date="2025-09" db="UniProtKB">
        <authorList>
            <consortium name="Ensembl"/>
        </authorList>
    </citation>
    <scope>IDENTIFICATION</scope>
</reference>
<dbReference type="GO" id="GO:2000406">
    <property type="term" value="P:positive regulation of T cell migration"/>
    <property type="evidence" value="ECO:0007669"/>
    <property type="project" value="TreeGrafter"/>
</dbReference>
<feature type="transmembrane region" description="Helical" evidence="13">
    <location>
        <begin position="192"/>
        <end position="214"/>
    </location>
</feature>
<evidence type="ECO:0000313" key="17">
    <source>
        <dbReference type="Proteomes" id="UP000472270"/>
    </source>
</evidence>
<keyword evidence="7 13" id="KW-1133">Transmembrane helix</keyword>
<organism evidence="16 17">
    <name type="scientific">Sinocyclocheilus rhinocerous</name>
    <dbReference type="NCBI Taxonomy" id="307959"/>
    <lineage>
        <taxon>Eukaryota</taxon>
        <taxon>Metazoa</taxon>
        <taxon>Chordata</taxon>
        <taxon>Craniata</taxon>
        <taxon>Vertebrata</taxon>
        <taxon>Euteleostomi</taxon>
        <taxon>Actinopterygii</taxon>
        <taxon>Neopterygii</taxon>
        <taxon>Teleostei</taxon>
        <taxon>Ostariophysi</taxon>
        <taxon>Cypriniformes</taxon>
        <taxon>Cyprinidae</taxon>
        <taxon>Cyprininae</taxon>
        <taxon>Sinocyclocheilus</taxon>
    </lineage>
</organism>
<dbReference type="GO" id="GO:0050829">
    <property type="term" value="P:defense response to Gram-negative bacterium"/>
    <property type="evidence" value="ECO:0007669"/>
    <property type="project" value="TreeGrafter"/>
</dbReference>
<evidence type="ECO:0000259" key="15">
    <source>
        <dbReference type="PROSITE" id="PS50050"/>
    </source>
</evidence>
<keyword evidence="6" id="KW-0677">Repeat</keyword>
<feature type="repeat" description="TNFR-Cys" evidence="12">
    <location>
        <begin position="63"/>
        <end position="105"/>
    </location>
</feature>
<name>A0A673MNE0_9TELE</name>
<dbReference type="GO" id="GO:0009897">
    <property type="term" value="C:external side of plasma membrane"/>
    <property type="evidence" value="ECO:0007669"/>
    <property type="project" value="TreeGrafter"/>
</dbReference>
<dbReference type="FunFam" id="2.10.50.10:FF:000009">
    <property type="entry name" value="Tumor necrosis factor receptor superfamily member 14"/>
    <property type="match status" value="1"/>
</dbReference>